<dbReference type="Proteomes" id="UP001633002">
    <property type="component" value="Unassembled WGS sequence"/>
</dbReference>
<proteinExistence type="predicted"/>
<evidence type="ECO:0000313" key="1">
    <source>
        <dbReference type="EMBL" id="KAL3679264.1"/>
    </source>
</evidence>
<protein>
    <submittedName>
        <fullName evidence="1">Uncharacterized protein</fullName>
    </submittedName>
</protein>
<dbReference type="PANTHER" id="PTHR47679">
    <property type="entry name" value="PROTEIN TORNADO 1"/>
    <property type="match status" value="1"/>
</dbReference>
<dbReference type="AlphaFoldDB" id="A0ABD3GQ23"/>
<name>A0ABD3GQ23_9MARC</name>
<reference evidence="1 2" key="1">
    <citation type="submission" date="2024-09" db="EMBL/GenBank/DDBJ databases">
        <title>Chromosome-scale assembly of Riccia sorocarpa.</title>
        <authorList>
            <person name="Paukszto L."/>
        </authorList>
    </citation>
    <scope>NUCLEOTIDE SEQUENCE [LARGE SCALE GENOMIC DNA]</scope>
    <source>
        <strain evidence="1">LP-2024</strain>
        <tissue evidence="1">Aerial parts of the thallus</tissue>
    </source>
</reference>
<dbReference type="EMBL" id="JBJQOH010000007">
    <property type="protein sequence ID" value="KAL3679264.1"/>
    <property type="molecule type" value="Genomic_DNA"/>
</dbReference>
<accession>A0ABD3GQ23</accession>
<organism evidence="1 2">
    <name type="scientific">Riccia sorocarpa</name>
    <dbReference type="NCBI Taxonomy" id="122646"/>
    <lineage>
        <taxon>Eukaryota</taxon>
        <taxon>Viridiplantae</taxon>
        <taxon>Streptophyta</taxon>
        <taxon>Embryophyta</taxon>
        <taxon>Marchantiophyta</taxon>
        <taxon>Marchantiopsida</taxon>
        <taxon>Marchantiidae</taxon>
        <taxon>Marchantiales</taxon>
        <taxon>Ricciaceae</taxon>
        <taxon>Riccia</taxon>
    </lineage>
</organism>
<gene>
    <name evidence="1" type="ORF">R1sor_022220</name>
</gene>
<keyword evidence="2" id="KW-1185">Reference proteome</keyword>
<comment type="caution">
    <text evidence="1">The sequence shown here is derived from an EMBL/GenBank/DDBJ whole genome shotgun (WGS) entry which is preliminary data.</text>
</comment>
<dbReference type="PANTHER" id="PTHR47679:SF1">
    <property type="entry name" value="PROTEIN TORNADO 1"/>
    <property type="match status" value="1"/>
</dbReference>
<evidence type="ECO:0000313" key="2">
    <source>
        <dbReference type="Proteomes" id="UP001633002"/>
    </source>
</evidence>
<sequence>MGVVKTLSEGLMQTKSLRVLGLTNGVLEREFADVLNNAFTANMQNISLEWIDLPAQVEALDMVLEALLISNRFKNLKKIRLGLAAEHVPEHTVDSFQMLPDLLRRWERSDFDTSTEVRVDFEVSKNLYPRHGDSVSELEQRVLSCWDNWARANESALMLKTLLAIEMQDQQHVKCGEWEVLINEMPKRFTQLKSLHIEFYAQDVGLKWEHGLDMDHFSLLCKGIQSVDSVESIFICGPEHVLLNCCPPLFQCLQHKQRLKELSIVGAWSVDKIFRCLMDFLQVNISVEEVDVLGDESKWPSDAEGKMVLVTETLRRNRECHTLSTLRDATLPFEEAKGAGAFLCGSSQAGSISNEAYQRAKVQITRWKERR</sequence>